<dbReference type="InterPro" id="IPR036259">
    <property type="entry name" value="MFS_trans_sf"/>
</dbReference>
<evidence type="ECO:0000256" key="3">
    <source>
        <dbReference type="ARBA" id="ARBA00022989"/>
    </source>
</evidence>
<sequence>MAFTLASVLAAYADSGLMLIIARALLGVAGATLSPSTFALITTMFRDEK</sequence>
<evidence type="ECO:0000259" key="6">
    <source>
        <dbReference type="PROSITE" id="PS50850"/>
    </source>
</evidence>
<evidence type="ECO:0000313" key="8">
    <source>
        <dbReference type="Proteomes" id="UP000503011"/>
    </source>
</evidence>
<reference evidence="7 8" key="1">
    <citation type="submission" date="2020-03" db="EMBL/GenBank/DDBJ databases">
        <title>Whole genome shotgun sequence of Phytohabitans suffuscus NBRC 105367.</title>
        <authorList>
            <person name="Komaki H."/>
            <person name="Tamura T."/>
        </authorList>
    </citation>
    <scope>NUCLEOTIDE SEQUENCE [LARGE SCALE GENOMIC DNA]</scope>
    <source>
        <strain evidence="7 8">NBRC 105367</strain>
    </source>
</reference>
<keyword evidence="3 5" id="KW-1133">Transmembrane helix</keyword>
<dbReference type="GO" id="GO:0022857">
    <property type="term" value="F:transmembrane transporter activity"/>
    <property type="evidence" value="ECO:0007669"/>
    <property type="project" value="InterPro"/>
</dbReference>
<evidence type="ECO:0000256" key="1">
    <source>
        <dbReference type="ARBA" id="ARBA00004651"/>
    </source>
</evidence>
<evidence type="ECO:0000313" key="7">
    <source>
        <dbReference type="EMBL" id="BCB89310.1"/>
    </source>
</evidence>
<protein>
    <recommendedName>
        <fullName evidence="6">Major facilitator superfamily (MFS) profile domain-containing protein</fullName>
    </recommendedName>
</protein>
<keyword evidence="2 5" id="KW-0812">Transmembrane</keyword>
<comment type="subcellular location">
    <subcellularLocation>
        <location evidence="1">Cell membrane</location>
        <topology evidence="1">Multi-pass membrane protein</topology>
    </subcellularLocation>
</comment>
<dbReference type="GO" id="GO:0005886">
    <property type="term" value="C:plasma membrane"/>
    <property type="evidence" value="ECO:0007669"/>
    <property type="project" value="UniProtKB-SubCell"/>
</dbReference>
<gene>
    <name evidence="7" type="ORF">Psuf_066230</name>
</gene>
<dbReference type="InterPro" id="IPR020846">
    <property type="entry name" value="MFS_dom"/>
</dbReference>
<evidence type="ECO:0000256" key="5">
    <source>
        <dbReference type="SAM" id="Phobius"/>
    </source>
</evidence>
<keyword evidence="4 5" id="KW-0472">Membrane</keyword>
<dbReference type="Gene3D" id="1.20.1720.10">
    <property type="entry name" value="Multidrug resistance protein D"/>
    <property type="match status" value="1"/>
</dbReference>
<evidence type="ECO:0000256" key="2">
    <source>
        <dbReference type="ARBA" id="ARBA00022692"/>
    </source>
</evidence>
<organism evidence="7 8">
    <name type="scientific">Phytohabitans suffuscus</name>
    <dbReference type="NCBI Taxonomy" id="624315"/>
    <lineage>
        <taxon>Bacteria</taxon>
        <taxon>Bacillati</taxon>
        <taxon>Actinomycetota</taxon>
        <taxon>Actinomycetes</taxon>
        <taxon>Micromonosporales</taxon>
        <taxon>Micromonosporaceae</taxon>
    </lineage>
</organism>
<dbReference type="KEGG" id="psuu:Psuf_066230"/>
<name>A0A6F8YT30_9ACTN</name>
<accession>A0A6F8YT30</accession>
<dbReference type="SUPFAM" id="SSF103473">
    <property type="entry name" value="MFS general substrate transporter"/>
    <property type="match status" value="1"/>
</dbReference>
<proteinExistence type="predicted"/>
<evidence type="ECO:0000256" key="4">
    <source>
        <dbReference type="ARBA" id="ARBA00023136"/>
    </source>
</evidence>
<dbReference type="AlphaFoldDB" id="A0A6F8YT30"/>
<dbReference type="PROSITE" id="PS50850">
    <property type="entry name" value="MFS"/>
    <property type="match status" value="1"/>
</dbReference>
<keyword evidence="8" id="KW-1185">Reference proteome</keyword>
<feature type="domain" description="Major facilitator superfamily (MFS) profile" evidence="6">
    <location>
        <begin position="1"/>
        <end position="49"/>
    </location>
</feature>
<feature type="transmembrane region" description="Helical" evidence="5">
    <location>
        <begin position="23"/>
        <end position="45"/>
    </location>
</feature>
<reference evidence="7 8" key="2">
    <citation type="submission" date="2020-03" db="EMBL/GenBank/DDBJ databases">
        <authorList>
            <person name="Ichikawa N."/>
            <person name="Kimura A."/>
            <person name="Kitahashi Y."/>
            <person name="Uohara A."/>
        </authorList>
    </citation>
    <scope>NUCLEOTIDE SEQUENCE [LARGE SCALE GENOMIC DNA]</scope>
    <source>
        <strain evidence="7 8">NBRC 105367</strain>
    </source>
</reference>
<dbReference type="EMBL" id="AP022871">
    <property type="protein sequence ID" value="BCB89310.1"/>
    <property type="molecule type" value="Genomic_DNA"/>
</dbReference>
<dbReference type="Proteomes" id="UP000503011">
    <property type="component" value="Chromosome"/>
</dbReference>